<dbReference type="Pfam" id="PF01048">
    <property type="entry name" value="PNP_UDP_1"/>
    <property type="match status" value="1"/>
</dbReference>
<dbReference type="PANTHER" id="PTHR46832:SF1">
    <property type="entry name" value="5'-METHYLTHIOADENOSINE_S-ADENOSYLHOMOCYSTEINE NUCLEOSIDASE"/>
    <property type="match status" value="1"/>
</dbReference>
<dbReference type="InterPro" id="IPR000845">
    <property type="entry name" value="Nucleoside_phosphorylase_d"/>
</dbReference>
<feature type="compositionally biased region" description="Pro residues" evidence="1">
    <location>
        <begin position="258"/>
        <end position="269"/>
    </location>
</feature>
<dbReference type="NCBIfam" id="TIGR03468">
    <property type="entry name" value="HpnG"/>
    <property type="match status" value="1"/>
</dbReference>
<name>A0ABY4VJW1_9BURK</name>
<dbReference type="PANTHER" id="PTHR46832">
    <property type="entry name" value="5'-METHYLTHIOADENOSINE/S-ADENOSYLHOMOCYSTEINE NUCLEOSIDASE"/>
    <property type="match status" value="1"/>
</dbReference>
<feature type="domain" description="Nucleoside phosphorylase" evidence="2">
    <location>
        <begin position="62"/>
        <end position="189"/>
    </location>
</feature>
<evidence type="ECO:0000313" key="3">
    <source>
        <dbReference type="EMBL" id="USE77360.1"/>
    </source>
</evidence>
<dbReference type="Gene3D" id="3.40.50.1580">
    <property type="entry name" value="Nucleoside phosphorylase domain"/>
    <property type="match status" value="1"/>
</dbReference>
<dbReference type="SUPFAM" id="SSF53167">
    <property type="entry name" value="Purine and uridine phosphorylases"/>
    <property type="match status" value="1"/>
</dbReference>
<dbReference type="InterPro" id="IPR035994">
    <property type="entry name" value="Nucleoside_phosphorylase_sf"/>
</dbReference>
<reference evidence="3" key="1">
    <citation type="submission" date="2022-06" db="EMBL/GenBank/DDBJ databases">
        <title>Complete genome sequence and characterization of Cupriavidus gilardii QJ1 isolated from contaminating cells.</title>
        <authorList>
            <person name="Qi J."/>
        </authorList>
    </citation>
    <scope>NUCLEOTIDE SEQUENCE</scope>
    <source>
        <strain evidence="3">QJ1</strain>
    </source>
</reference>
<organism evidence="3 4">
    <name type="scientific">Cupriavidus gilardii</name>
    <dbReference type="NCBI Taxonomy" id="82541"/>
    <lineage>
        <taxon>Bacteria</taxon>
        <taxon>Pseudomonadati</taxon>
        <taxon>Pseudomonadota</taxon>
        <taxon>Betaproteobacteria</taxon>
        <taxon>Burkholderiales</taxon>
        <taxon>Burkholderiaceae</taxon>
        <taxon>Cupriavidus</taxon>
    </lineage>
</organism>
<gene>
    <name evidence="3" type="ORF">NDR89_08965</name>
</gene>
<evidence type="ECO:0000313" key="4">
    <source>
        <dbReference type="Proteomes" id="UP001056648"/>
    </source>
</evidence>
<sequence>MAASRADAGAPRWLVVTGMAFEARLLSWPGATTLSGLRGDALDAAMIAALHDDAGSAPRYAGLISFGVAGGLDPALPPGSVILADAVAAEGSRFDTDARWTSVLRMALPAAVGGTIAGTDTPAAAVADKRALHAATGAVAVDMESHRIAAAARAAGLPFVVCRAIADPAGRRVPPAALAAFGADGGIAMRALSASLLKQPAQLGELLRLAGDAAAARRGLRRLAAALRCSAYRSSDHGAAGAGTGGEPGASIDGEAPPAAPSPSSPSSP</sequence>
<dbReference type="Proteomes" id="UP001056648">
    <property type="component" value="Chromosome 1"/>
</dbReference>
<feature type="region of interest" description="Disordered" evidence="1">
    <location>
        <begin position="234"/>
        <end position="269"/>
    </location>
</feature>
<dbReference type="InterPro" id="IPR017831">
    <property type="entry name" value="Hopanoid-assoc_phosphoryl_HpnG"/>
</dbReference>
<keyword evidence="4" id="KW-1185">Reference proteome</keyword>
<evidence type="ECO:0000259" key="2">
    <source>
        <dbReference type="Pfam" id="PF01048"/>
    </source>
</evidence>
<dbReference type="RefSeq" id="WP_226995043.1">
    <property type="nucleotide sequence ID" value="NZ_BAAAEB010000022.1"/>
</dbReference>
<evidence type="ECO:0000256" key="1">
    <source>
        <dbReference type="SAM" id="MobiDB-lite"/>
    </source>
</evidence>
<dbReference type="EMBL" id="CP098735">
    <property type="protein sequence ID" value="USE77360.1"/>
    <property type="molecule type" value="Genomic_DNA"/>
</dbReference>
<protein>
    <submittedName>
        <fullName evidence="3">Squalene--hopene cyclase</fullName>
    </submittedName>
</protein>
<accession>A0ABY4VJW1</accession>
<proteinExistence type="predicted"/>